<keyword evidence="2" id="KW-0132">Cell division</keyword>
<accession>A0A2W5QJ12</accession>
<dbReference type="GO" id="GO:0051301">
    <property type="term" value="P:cell division"/>
    <property type="evidence" value="ECO:0007669"/>
    <property type="project" value="UniProtKB-KW"/>
</dbReference>
<feature type="coiled-coil region" evidence="1">
    <location>
        <begin position="63"/>
        <end position="134"/>
    </location>
</feature>
<keyword evidence="2" id="KW-0131">Cell cycle</keyword>
<evidence type="ECO:0000313" key="2">
    <source>
        <dbReference type="EMBL" id="PZQ51460.1"/>
    </source>
</evidence>
<dbReference type="Pfam" id="PF05164">
    <property type="entry name" value="ZapA"/>
    <property type="match status" value="1"/>
</dbReference>
<dbReference type="InterPro" id="IPR007838">
    <property type="entry name" value="Cell_div_ZapA-like"/>
</dbReference>
<dbReference type="InterPro" id="IPR042233">
    <property type="entry name" value="Cell_div_ZapA_N"/>
</dbReference>
<evidence type="ECO:0000256" key="1">
    <source>
        <dbReference type="SAM" id="Coils"/>
    </source>
</evidence>
<dbReference type="AlphaFoldDB" id="A0A2W5QJ12"/>
<dbReference type="SUPFAM" id="SSF102829">
    <property type="entry name" value="Cell division protein ZapA-like"/>
    <property type="match status" value="1"/>
</dbReference>
<proteinExistence type="predicted"/>
<protein>
    <submittedName>
        <fullName evidence="2">Cell division protein ZapA</fullName>
    </submittedName>
</protein>
<sequence>MPELLLEIGGRMFEVACEPGQENSLHRAARLLDNEAVKIEGAIGRQPEKRVLLLAGLMLADTTSGLEDRLAATEERLRQAEERVRIAEAKSAMLAANALKMETEATHRLTASDIEKLRDENEAALATLARVLGEVNALTEQVGREN</sequence>
<reference evidence="2 3" key="1">
    <citation type="submission" date="2017-08" db="EMBL/GenBank/DDBJ databases">
        <title>Infants hospitalized years apart are colonized by the same room-sourced microbial strains.</title>
        <authorList>
            <person name="Brooks B."/>
            <person name="Olm M.R."/>
            <person name="Firek B.A."/>
            <person name="Baker R."/>
            <person name="Thomas B.C."/>
            <person name="Morowitz M.J."/>
            <person name="Banfield J.F."/>
        </authorList>
    </citation>
    <scope>NUCLEOTIDE SEQUENCE [LARGE SCALE GENOMIC DNA]</scope>
    <source>
        <strain evidence="2">S2_005_002_R2_34</strain>
    </source>
</reference>
<dbReference type="Gene3D" id="3.30.160.880">
    <property type="entry name" value="Cell division protein ZapA protomer, N-terminal domain"/>
    <property type="match status" value="1"/>
</dbReference>
<evidence type="ECO:0000313" key="3">
    <source>
        <dbReference type="Proteomes" id="UP000249185"/>
    </source>
</evidence>
<comment type="caution">
    <text evidence="2">The sequence shown here is derived from an EMBL/GenBank/DDBJ whole genome shotgun (WGS) entry which is preliminary data.</text>
</comment>
<gene>
    <name evidence="2" type="ORF">DI556_04675</name>
</gene>
<dbReference type="InterPro" id="IPR036192">
    <property type="entry name" value="Cell_div_ZapA-like_sf"/>
</dbReference>
<dbReference type="Proteomes" id="UP000249185">
    <property type="component" value="Unassembled WGS sequence"/>
</dbReference>
<dbReference type="EMBL" id="QFPW01000002">
    <property type="protein sequence ID" value="PZQ51460.1"/>
    <property type="molecule type" value="Genomic_DNA"/>
</dbReference>
<name>A0A2W5QJ12_RHOSU</name>
<organism evidence="2 3">
    <name type="scientific">Rhodovulum sulfidophilum</name>
    <name type="common">Rhodobacter sulfidophilus</name>
    <dbReference type="NCBI Taxonomy" id="35806"/>
    <lineage>
        <taxon>Bacteria</taxon>
        <taxon>Pseudomonadati</taxon>
        <taxon>Pseudomonadota</taxon>
        <taxon>Alphaproteobacteria</taxon>
        <taxon>Rhodobacterales</taxon>
        <taxon>Paracoccaceae</taxon>
        <taxon>Rhodovulum</taxon>
    </lineage>
</organism>
<keyword evidence="1" id="KW-0175">Coiled coil</keyword>